<feature type="transmembrane region" description="Helical" evidence="2">
    <location>
        <begin position="6"/>
        <end position="24"/>
    </location>
</feature>
<feature type="region of interest" description="Disordered" evidence="1">
    <location>
        <begin position="166"/>
        <end position="208"/>
    </location>
</feature>
<feature type="compositionally biased region" description="Low complexity" evidence="1">
    <location>
        <begin position="169"/>
        <end position="188"/>
    </location>
</feature>
<keyword evidence="4" id="KW-1185">Reference proteome</keyword>
<organism evidence="3 4">
    <name type="scientific">Nyctereutes procyonoides</name>
    <name type="common">Raccoon dog</name>
    <name type="synonym">Canis procyonoides</name>
    <dbReference type="NCBI Taxonomy" id="34880"/>
    <lineage>
        <taxon>Eukaryota</taxon>
        <taxon>Metazoa</taxon>
        <taxon>Chordata</taxon>
        <taxon>Craniata</taxon>
        <taxon>Vertebrata</taxon>
        <taxon>Euteleostomi</taxon>
        <taxon>Mammalia</taxon>
        <taxon>Eutheria</taxon>
        <taxon>Laurasiatheria</taxon>
        <taxon>Carnivora</taxon>
        <taxon>Caniformia</taxon>
        <taxon>Canidae</taxon>
        <taxon>Nyctereutes</taxon>
    </lineage>
</organism>
<feature type="compositionally biased region" description="Polar residues" evidence="1">
    <location>
        <begin position="395"/>
        <end position="404"/>
    </location>
</feature>
<evidence type="ECO:0000256" key="2">
    <source>
        <dbReference type="SAM" id="Phobius"/>
    </source>
</evidence>
<dbReference type="PANTHER" id="PTHR14368:SF7">
    <property type="entry name" value="TESTIS-EXPRESSED BASIC PROTEIN 1"/>
    <property type="match status" value="1"/>
</dbReference>
<evidence type="ECO:0000256" key="1">
    <source>
        <dbReference type="SAM" id="MobiDB-lite"/>
    </source>
</evidence>
<accession>A0A811YTL7</accession>
<feature type="compositionally biased region" description="Basic and acidic residues" evidence="1">
    <location>
        <begin position="506"/>
        <end position="524"/>
    </location>
</feature>
<dbReference type="EMBL" id="CAJHUB010000680">
    <property type="protein sequence ID" value="CAD7677662.1"/>
    <property type="molecule type" value="Genomic_DNA"/>
</dbReference>
<reference evidence="3" key="1">
    <citation type="submission" date="2020-12" db="EMBL/GenBank/DDBJ databases">
        <authorList>
            <consortium name="Molecular Ecology Group"/>
        </authorList>
    </citation>
    <scope>NUCLEOTIDE SEQUENCE</scope>
    <source>
        <strain evidence="3">TBG_1078</strain>
    </source>
</reference>
<evidence type="ECO:0000313" key="4">
    <source>
        <dbReference type="Proteomes" id="UP000645828"/>
    </source>
</evidence>
<sequence length="524" mass="57688">MAVLEITLAVILTLLGLAILAILLTRWTRRKQNEIDVSRYSSEQSAGLLDYEDGRGFRRLYSTESDASYDDQEGSKGDYSKYSLPSTNEGHLALSRSSIGEQRAFLQGSIGDAKTFKATPEPLSGTAGPITGAIGPIMQFTAPIPGATGPIKLSQKTIVQTPGPVVQYTGTSAETSETTTTRSSLGSTPQTNTGSVPPALIGPPLSMPRGVPLPPIKLSSRTSILRPEKSKIKQEEPAHVAVPIKLRQILFKTPVEAYGPIDRIVDSSGKITISPMVIFPGCMDAELAKKSDFKAQILKNGATTKSDSSQEENKKTLKKEILVIDSDESLTSRHKTESKWKTKGIELENGRIGMGIIEKESETRILREEDQVKMSDMGIPKGEETQVKRRESRIPQGQESQVENNEAGISEGQESQVESNEAGIPEGQDYQVENNEDEIPQEQEYQVEKNGSEILQVQEPQVKEENSEDQIKQDKGKEDARKKKDTEENDAMKKRDVGKYKVKRRKESEVKSKKKEGSLRSKGK</sequence>
<proteinExistence type="predicted"/>
<gene>
    <name evidence="3" type="ORF">NYPRO_LOCUS10460</name>
</gene>
<feature type="compositionally biased region" description="Basic and acidic residues" evidence="1">
    <location>
        <begin position="461"/>
        <end position="499"/>
    </location>
</feature>
<dbReference type="AlphaFoldDB" id="A0A811YTL7"/>
<protein>
    <submittedName>
        <fullName evidence="3">(raccoon dog) hypothetical protein</fullName>
    </submittedName>
</protein>
<keyword evidence="2" id="KW-0812">Transmembrane</keyword>
<dbReference type="InterPro" id="IPR038754">
    <property type="entry name" value="TSBP1"/>
</dbReference>
<comment type="caution">
    <text evidence="3">The sequence shown here is derived from an EMBL/GenBank/DDBJ whole genome shotgun (WGS) entry which is preliminary data.</text>
</comment>
<name>A0A811YTL7_NYCPR</name>
<dbReference type="PANTHER" id="PTHR14368">
    <property type="entry name" value="TESTIS-EXPRESSED BASIC PROTEIN 1"/>
    <property type="match status" value="1"/>
</dbReference>
<dbReference type="Proteomes" id="UP000645828">
    <property type="component" value="Unassembled WGS sequence"/>
</dbReference>
<keyword evidence="2" id="KW-1133">Transmembrane helix</keyword>
<evidence type="ECO:0000313" key="3">
    <source>
        <dbReference type="EMBL" id="CAD7677662.1"/>
    </source>
</evidence>
<feature type="region of interest" description="Disordered" evidence="1">
    <location>
        <begin position="367"/>
        <end position="524"/>
    </location>
</feature>
<keyword evidence="2" id="KW-0472">Membrane</keyword>
<feature type="compositionally biased region" description="Basic and acidic residues" evidence="1">
    <location>
        <begin position="381"/>
        <end position="393"/>
    </location>
</feature>